<keyword evidence="14" id="KW-1185">Reference proteome</keyword>
<dbReference type="GO" id="GO:0015031">
    <property type="term" value="P:protein transport"/>
    <property type="evidence" value="ECO:0007669"/>
    <property type="project" value="UniProtKB-KW"/>
</dbReference>
<dbReference type="Proteomes" id="UP000694388">
    <property type="component" value="Unplaced"/>
</dbReference>
<proteinExistence type="predicted"/>
<dbReference type="Ensembl" id="ENSEBUT00000013727.1">
    <property type="protein sequence ID" value="ENSEBUP00000013152.1"/>
    <property type="gene ID" value="ENSEBUG00000008323.1"/>
</dbReference>
<accession>A0A8C4QCV8</accession>
<dbReference type="SMART" id="SM00320">
    <property type="entry name" value="WD40"/>
    <property type="match status" value="2"/>
</dbReference>
<evidence type="ECO:0000256" key="12">
    <source>
        <dbReference type="SAM" id="Phobius"/>
    </source>
</evidence>
<dbReference type="PANTHER" id="PTHR23284">
    <property type="entry name" value="PROLACTIN REGULATORY ELEMENT BINDING PROTEIN"/>
    <property type="match status" value="1"/>
</dbReference>
<evidence type="ECO:0000256" key="2">
    <source>
        <dbReference type="ARBA" id="ARBA00022448"/>
    </source>
</evidence>
<name>A0A8C4QCV8_EPTBU</name>
<evidence type="ECO:0000313" key="14">
    <source>
        <dbReference type="Proteomes" id="UP000694388"/>
    </source>
</evidence>
<dbReference type="GO" id="GO:0005789">
    <property type="term" value="C:endoplasmic reticulum membrane"/>
    <property type="evidence" value="ECO:0007669"/>
    <property type="project" value="UniProtKB-SubCell"/>
</dbReference>
<evidence type="ECO:0000256" key="7">
    <source>
        <dbReference type="ARBA" id="ARBA00022892"/>
    </source>
</evidence>
<evidence type="ECO:0000256" key="11">
    <source>
        <dbReference type="SAM" id="MobiDB-lite"/>
    </source>
</evidence>
<dbReference type="InterPro" id="IPR001680">
    <property type="entry name" value="WD40_rpt"/>
</dbReference>
<evidence type="ECO:0000256" key="4">
    <source>
        <dbReference type="ARBA" id="ARBA00022692"/>
    </source>
</evidence>
<protein>
    <submittedName>
        <fullName evidence="13">Prolactin regulatory element binding</fullName>
    </submittedName>
</protein>
<dbReference type="GO" id="GO:0006888">
    <property type="term" value="P:endoplasmic reticulum to Golgi vesicle-mediated transport"/>
    <property type="evidence" value="ECO:0007669"/>
    <property type="project" value="TreeGrafter"/>
</dbReference>
<feature type="region of interest" description="Disordered" evidence="11">
    <location>
        <begin position="101"/>
        <end position="138"/>
    </location>
</feature>
<reference evidence="13" key="1">
    <citation type="submission" date="2025-08" db="UniProtKB">
        <authorList>
            <consortium name="Ensembl"/>
        </authorList>
    </citation>
    <scope>IDENTIFICATION</scope>
</reference>
<keyword evidence="8" id="KW-0653">Protein transport</keyword>
<evidence type="ECO:0000256" key="5">
    <source>
        <dbReference type="ARBA" id="ARBA00022737"/>
    </source>
</evidence>
<evidence type="ECO:0000313" key="13">
    <source>
        <dbReference type="Ensembl" id="ENSEBUP00000013152.1"/>
    </source>
</evidence>
<keyword evidence="3" id="KW-0853">WD repeat</keyword>
<keyword evidence="4 12" id="KW-0812">Transmembrane</keyword>
<dbReference type="InterPro" id="IPR015943">
    <property type="entry name" value="WD40/YVTN_repeat-like_dom_sf"/>
</dbReference>
<dbReference type="Gene3D" id="2.130.10.10">
    <property type="entry name" value="YVTN repeat-like/Quinoprotein amine dehydrogenase"/>
    <property type="match status" value="1"/>
</dbReference>
<sequence>MAPVEIYRAPFPLYSLRFLEPGLIVVAGGGGAARTGIKNALHFLRLECIGGHLSASLLHCHDTGLRAVMNLALARPVRVLAVGMDGYCQLLSYQEVEGAQTLPSGQAKGSKQQEKPGRHKRRQAKMDENHMASENKDETPLLEVKSQESIQTDFSSENLQKVVRFNSDCTILATGGVDGYLRTWKYPSLKPLCEVLAHHGEIEDLDFAPDNKVVTAGRDFACSVWQHGILVAGLDWSHVRPDIPSKTYRFQGCRFARVEDSNEVMTRLFTVHIPHRRERHPLPCFLTKWDANNFLPLLNVACGNEVISALAVSEVGTYLGLGTITGSVAIHIAFSLQRVYYVRETHGIVVTELGFLPSSTSQKSQKKHLDAELLSVSLDSRCKLHVLPTRTLMPIWLVLLCCALCFLGVAFGMKGLLP</sequence>
<dbReference type="GO" id="GO:0003400">
    <property type="term" value="P:regulation of COPII vesicle coating"/>
    <property type="evidence" value="ECO:0007669"/>
    <property type="project" value="TreeGrafter"/>
</dbReference>
<comment type="subcellular location">
    <subcellularLocation>
        <location evidence="1">Endoplasmic reticulum membrane</location>
        <topology evidence="1">Single-pass membrane protein</topology>
    </subcellularLocation>
</comment>
<evidence type="ECO:0000256" key="1">
    <source>
        <dbReference type="ARBA" id="ARBA00004389"/>
    </source>
</evidence>
<dbReference type="InterPro" id="IPR036322">
    <property type="entry name" value="WD40_repeat_dom_sf"/>
</dbReference>
<keyword evidence="5" id="KW-0677">Repeat</keyword>
<dbReference type="OMA" id="YYVQPRI"/>
<evidence type="ECO:0000256" key="10">
    <source>
        <dbReference type="ARBA" id="ARBA00023136"/>
    </source>
</evidence>
<keyword evidence="10 12" id="KW-0472">Membrane</keyword>
<evidence type="ECO:0000256" key="6">
    <source>
        <dbReference type="ARBA" id="ARBA00022824"/>
    </source>
</evidence>
<organism evidence="13 14">
    <name type="scientific">Eptatretus burgeri</name>
    <name type="common">Inshore hagfish</name>
    <dbReference type="NCBI Taxonomy" id="7764"/>
    <lineage>
        <taxon>Eukaryota</taxon>
        <taxon>Metazoa</taxon>
        <taxon>Chordata</taxon>
        <taxon>Craniata</taxon>
        <taxon>Vertebrata</taxon>
        <taxon>Cyclostomata</taxon>
        <taxon>Myxini</taxon>
        <taxon>Myxiniformes</taxon>
        <taxon>Myxinidae</taxon>
        <taxon>Eptatretinae</taxon>
        <taxon>Eptatretus</taxon>
    </lineage>
</organism>
<keyword evidence="2" id="KW-0813">Transport</keyword>
<dbReference type="InterPro" id="IPR045260">
    <property type="entry name" value="Sec12-like"/>
</dbReference>
<keyword evidence="6" id="KW-0256">Endoplasmic reticulum</keyword>
<feature type="compositionally biased region" description="Polar residues" evidence="11">
    <location>
        <begin position="101"/>
        <end position="110"/>
    </location>
</feature>
<keyword evidence="9 12" id="KW-1133">Transmembrane helix</keyword>
<dbReference type="Pfam" id="PF00400">
    <property type="entry name" value="WD40"/>
    <property type="match status" value="2"/>
</dbReference>
<evidence type="ECO:0000256" key="8">
    <source>
        <dbReference type="ARBA" id="ARBA00022927"/>
    </source>
</evidence>
<evidence type="ECO:0000256" key="3">
    <source>
        <dbReference type="ARBA" id="ARBA00022574"/>
    </source>
</evidence>
<dbReference type="AlphaFoldDB" id="A0A8C4QCV8"/>
<dbReference type="PANTHER" id="PTHR23284:SF0">
    <property type="entry name" value="PROLACTIN REGULATORY ELEMENT-BINDING PROTEIN"/>
    <property type="match status" value="1"/>
</dbReference>
<reference evidence="13" key="2">
    <citation type="submission" date="2025-09" db="UniProtKB">
        <authorList>
            <consortium name="Ensembl"/>
        </authorList>
    </citation>
    <scope>IDENTIFICATION</scope>
</reference>
<evidence type="ECO:0000256" key="9">
    <source>
        <dbReference type="ARBA" id="ARBA00022989"/>
    </source>
</evidence>
<keyword evidence="7" id="KW-0931">ER-Golgi transport</keyword>
<dbReference type="SUPFAM" id="SSF50978">
    <property type="entry name" value="WD40 repeat-like"/>
    <property type="match status" value="1"/>
</dbReference>
<dbReference type="GeneTree" id="ENSGT00390000018031"/>
<dbReference type="GO" id="GO:0005085">
    <property type="term" value="F:guanyl-nucleotide exchange factor activity"/>
    <property type="evidence" value="ECO:0007669"/>
    <property type="project" value="InterPro"/>
</dbReference>
<feature type="transmembrane region" description="Helical" evidence="12">
    <location>
        <begin position="393"/>
        <end position="413"/>
    </location>
</feature>
<feature type="compositionally biased region" description="Basic and acidic residues" evidence="11">
    <location>
        <begin position="124"/>
        <end position="138"/>
    </location>
</feature>